<dbReference type="GO" id="GO:0047444">
    <property type="term" value="F:N-acylneuraminate-9-phosphate synthase activity"/>
    <property type="evidence" value="ECO:0007669"/>
    <property type="project" value="UniProtKB-EC"/>
</dbReference>
<feature type="domain" description="AFP-like" evidence="11">
    <location>
        <begin position="294"/>
        <end position="353"/>
    </location>
</feature>
<dbReference type="FunFam" id="3.20.20.70:FF:000144">
    <property type="entry name" value="sialic acid synthase"/>
    <property type="match status" value="1"/>
</dbReference>
<evidence type="ECO:0000256" key="9">
    <source>
        <dbReference type="ARBA" id="ARBA00067780"/>
    </source>
</evidence>
<dbReference type="Gene3D" id="3.90.1210.10">
    <property type="entry name" value="Antifreeze-like/N-acetylneuraminic acid synthase C-terminal domain"/>
    <property type="match status" value="1"/>
</dbReference>
<evidence type="ECO:0000256" key="5">
    <source>
        <dbReference type="ARBA" id="ARBA00023076"/>
    </source>
</evidence>
<evidence type="ECO:0000259" key="11">
    <source>
        <dbReference type="PROSITE" id="PS50844"/>
    </source>
</evidence>
<dbReference type="InterPro" id="IPR006190">
    <property type="entry name" value="SAF_AFP_Neu5Ac"/>
</dbReference>
<evidence type="ECO:0000256" key="4">
    <source>
        <dbReference type="ARBA" id="ARBA00022679"/>
    </source>
</evidence>
<comment type="function">
    <text evidence="6">Contributes to protect fish blood from freezing at subzero sea water temperatures. Lowers the blood freezing point. Binds to nascent ice crystals and prevents further growth.</text>
</comment>
<name>A0ABD0XSR8_UMBPY</name>
<dbReference type="SUPFAM" id="SSF51569">
    <property type="entry name" value="Aldolase"/>
    <property type="match status" value="1"/>
</dbReference>
<comment type="caution">
    <text evidence="12">The sequence shown here is derived from an EMBL/GenBank/DDBJ whole genome shotgun (WGS) entry which is preliminary data.</text>
</comment>
<evidence type="ECO:0000256" key="7">
    <source>
        <dbReference type="ARBA" id="ARBA00050599"/>
    </source>
</evidence>
<dbReference type="InterPro" id="IPR051690">
    <property type="entry name" value="PseI-like"/>
</dbReference>
<comment type="catalytic activity">
    <reaction evidence="7">
        <text>aldehydo-N-acetyl-D-mannosamine 6-phosphate + phosphoenolpyruvate + H2O = N-acetylneuraminate 9-phosphate + phosphate</text>
        <dbReference type="Rhea" id="RHEA:80835"/>
        <dbReference type="ChEBI" id="CHEBI:15377"/>
        <dbReference type="ChEBI" id="CHEBI:43474"/>
        <dbReference type="ChEBI" id="CHEBI:58557"/>
        <dbReference type="ChEBI" id="CHEBI:58702"/>
        <dbReference type="ChEBI" id="CHEBI:231734"/>
        <dbReference type="EC" id="2.5.1.57"/>
    </reaction>
    <physiologicalReaction direction="left-to-right" evidence="7">
        <dbReference type="Rhea" id="RHEA:80836"/>
    </physiologicalReaction>
</comment>
<dbReference type="PRINTS" id="PR00357">
    <property type="entry name" value="ANTIFREEZIII"/>
</dbReference>
<evidence type="ECO:0000256" key="1">
    <source>
        <dbReference type="ARBA" id="ARBA00004613"/>
    </source>
</evidence>
<gene>
    <name evidence="12" type="ORF">UPYG_G00043500</name>
</gene>
<accession>A0ABD0XSR8</accession>
<dbReference type="CDD" id="cd11615">
    <property type="entry name" value="SAF_NeuB_like"/>
    <property type="match status" value="1"/>
</dbReference>
<dbReference type="GO" id="GO:1901137">
    <property type="term" value="P:carbohydrate derivative biosynthetic process"/>
    <property type="evidence" value="ECO:0007669"/>
    <property type="project" value="UniProtKB-ARBA"/>
</dbReference>
<evidence type="ECO:0000313" key="13">
    <source>
        <dbReference type="Proteomes" id="UP001557470"/>
    </source>
</evidence>
<dbReference type="InterPro" id="IPR036732">
    <property type="entry name" value="AFP_Neu5c_C_sf"/>
</dbReference>
<keyword evidence="3" id="KW-0964">Secreted</keyword>
<protein>
    <recommendedName>
        <fullName evidence="9">N-acetylneuraminate-9-phosphate synthase</fullName>
        <ecNumber evidence="8">2.5.1.57</ecNumber>
    </recommendedName>
    <alternativeName>
        <fullName evidence="10">Sialic acid synthase</fullName>
    </alternativeName>
</protein>
<dbReference type="InterPro" id="IPR013132">
    <property type="entry name" value="PseI/NeuA/B-like_N"/>
</dbReference>
<evidence type="ECO:0000256" key="3">
    <source>
        <dbReference type="ARBA" id="ARBA00022525"/>
    </source>
</evidence>
<dbReference type="EMBL" id="JAGEUA010000001">
    <property type="protein sequence ID" value="KAL1023612.1"/>
    <property type="molecule type" value="Genomic_DNA"/>
</dbReference>
<keyword evidence="13" id="KW-1185">Reference proteome</keyword>
<dbReference type="GO" id="GO:0006054">
    <property type="term" value="P:N-acetylneuraminate metabolic process"/>
    <property type="evidence" value="ECO:0007669"/>
    <property type="project" value="UniProtKB-ARBA"/>
</dbReference>
<proteinExistence type="inferred from homology"/>
<dbReference type="PANTHER" id="PTHR42966">
    <property type="entry name" value="N-ACETYLNEURAMINATE SYNTHASE"/>
    <property type="match status" value="1"/>
</dbReference>
<dbReference type="PANTHER" id="PTHR42966:SF1">
    <property type="entry name" value="SIALIC ACID SYNTHASE"/>
    <property type="match status" value="1"/>
</dbReference>
<dbReference type="GO" id="GO:0005576">
    <property type="term" value="C:extracellular region"/>
    <property type="evidence" value="ECO:0007669"/>
    <property type="project" value="UniProtKB-SubCell"/>
</dbReference>
<dbReference type="InterPro" id="IPR057736">
    <property type="entry name" value="SAF_PseI/NeuA/NeuB"/>
</dbReference>
<comment type="subcellular location">
    <subcellularLocation>
        <location evidence="1">Secreted</location>
    </subcellularLocation>
</comment>
<organism evidence="12 13">
    <name type="scientific">Umbra pygmaea</name>
    <name type="common">Eastern mudminnow</name>
    <dbReference type="NCBI Taxonomy" id="75934"/>
    <lineage>
        <taxon>Eukaryota</taxon>
        <taxon>Metazoa</taxon>
        <taxon>Chordata</taxon>
        <taxon>Craniata</taxon>
        <taxon>Vertebrata</taxon>
        <taxon>Euteleostomi</taxon>
        <taxon>Actinopterygii</taxon>
        <taxon>Neopterygii</taxon>
        <taxon>Teleostei</taxon>
        <taxon>Protacanthopterygii</taxon>
        <taxon>Esociformes</taxon>
        <taxon>Umbridae</taxon>
        <taxon>Umbra</taxon>
    </lineage>
</organism>
<evidence type="ECO:0000313" key="12">
    <source>
        <dbReference type="EMBL" id="KAL1023612.1"/>
    </source>
</evidence>
<comment type="similarity">
    <text evidence="2">Belongs to the type-III AFP family.</text>
</comment>
<dbReference type="EC" id="2.5.1.57" evidence="8"/>
<dbReference type="AlphaFoldDB" id="A0ABD0XSR8"/>
<dbReference type="InterPro" id="IPR013785">
    <property type="entry name" value="Aldolase_TIM"/>
</dbReference>
<evidence type="ECO:0000256" key="6">
    <source>
        <dbReference type="ARBA" id="ARBA00024935"/>
    </source>
</evidence>
<reference evidence="12 13" key="1">
    <citation type="submission" date="2024-06" db="EMBL/GenBank/DDBJ databases">
        <authorList>
            <person name="Pan Q."/>
            <person name="Wen M."/>
            <person name="Jouanno E."/>
            <person name="Zahm M."/>
            <person name="Klopp C."/>
            <person name="Cabau C."/>
            <person name="Louis A."/>
            <person name="Berthelot C."/>
            <person name="Parey E."/>
            <person name="Roest Crollius H."/>
            <person name="Montfort J."/>
            <person name="Robinson-Rechavi M."/>
            <person name="Bouchez O."/>
            <person name="Lampietro C."/>
            <person name="Lopez Roques C."/>
            <person name="Donnadieu C."/>
            <person name="Postlethwait J."/>
            <person name="Bobe J."/>
            <person name="Verreycken H."/>
            <person name="Guiguen Y."/>
        </authorList>
    </citation>
    <scope>NUCLEOTIDE SEQUENCE [LARGE SCALE GENOMIC DNA]</scope>
    <source>
        <strain evidence="12">Up_M1</strain>
        <tissue evidence="12">Testis</tissue>
    </source>
</reference>
<evidence type="ECO:0000256" key="10">
    <source>
        <dbReference type="ARBA" id="ARBA00083845"/>
    </source>
</evidence>
<dbReference type="SMART" id="SM00858">
    <property type="entry name" value="SAF"/>
    <property type="match status" value="1"/>
</dbReference>
<dbReference type="Proteomes" id="UP001557470">
    <property type="component" value="Unassembled WGS sequence"/>
</dbReference>
<dbReference type="InterPro" id="IPR013974">
    <property type="entry name" value="SAF"/>
</dbReference>
<dbReference type="Gene3D" id="3.20.20.70">
    <property type="entry name" value="Aldolase class I"/>
    <property type="match status" value="1"/>
</dbReference>
<dbReference type="InterPro" id="IPR006013">
    <property type="entry name" value="Antifreeze_III"/>
</dbReference>
<evidence type="ECO:0000256" key="2">
    <source>
        <dbReference type="ARBA" id="ARBA00007445"/>
    </source>
</evidence>
<dbReference type="PROSITE" id="PS50844">
    <property type="entry name" value="AFP_LIKE"/>
    <property type="match status" value="1"/>
</dbReference>
<keyword evidence="4" id="KW-0808">Transferase</keyword>
<evidence type="ECO:0000256" key="8">
    <source>
        <dbReference type="ARBA" id="ARBA00066534"/>
    </source>
</evidence>
<keyword evidence="5" id="KW-0047">Antifreeze protein</keyword>
<sequence>MPLEFQLCPGRTIGGSNPCFIIAEIGQNHQGDINEAKKMIKMAKDCGADCAKFQKSELEFKFNKRALERPYNSKQSFGKTYGDHKRHLEFTHEQYRELQKYAQEVGIFFTASGMDEMAVEFLHELNVPFFKVGSGDTNNFPYLEKTAKKGRPMVVSSGMQTMETMRRVYHTVKKHNQNFCILQCTSAYPLMPEDVNLRIITEYQKEFPDIPIGYSGHETGIHISVAAVALGAKVIERHVTLDKSQKGSDHAASLEPSELTELVKAIRLVERSLGTNVKQMLPCEKPCHDKLGKSVVAKVKILKDTVLSMEMMGVKVCEPKGVPPEDLFQLVGKKVTEDVEEDESITPDVIEWYGKKMKC</sequence>
<dbReference type="SUPFAM" id="SSF51269">
    <property type="entry name" value="AFP III-like domain"/>
    <property type="match status" value="1"/>
</dbReference>
<dbReference type="Pfam" id="PF03102">
    <property type="entry name" value="NeuB"/>
    <property type="match status" value="1"/>
</dbReference>